<feature type="transmembrane region" description="Helical" evidence="1">
    <location>
        <begin position="68"/>
        <end position="87"/>
    </location>
</feature>
<feature type="transmembrane region" description="Helical" evidence="1">
    <location>
        <begin position="341"/>
        <end position="365"/>
    </location>
</feature>
<accession>A0A2Z2HZA2</accession>
<keyword evidence="1" id="KW-1133">Transmembrane helix</keyword>
<feature type="transmembrane region" description="Helical" evidence="1">
    <location>
        <begin position="197"/>
        <end position="214"/>
    </location>
</feature>
<feature type="transmembrane region" description="Helical" evidence="1">
    <location>
        <begin position="141"/>
        <end position="161"/>
    </location>
</feature>
<keyword evidence="1" id="KW-0812">Transmembrane</keyword>
<protein>
    <recommendedName>
        <fullName evidence="4">Glycosyltransferase RgtA/B/C/D-like domain-containing protein</fullName>
    </recommendedName>
</protein>
<feature type="transmembrane region" description="Helical" evidence="1">
    <location>
        <begin position="409"/>
        <end position="429"/>
    </location>
</feature>
<name>A0A2Z2HZA2_9EURY</name>
<feature type="transmembrane region" description="Helical" evidence="1">
    <location>
        <begin position="250"/>
        <end position="268"/>
    </location>
</feature>
<dbReference type="RefSeq" id="WP_086890148.1">
    <property type="nucleotide sequence ID" value="NZ_CP019893.1"/>
</dbReference>
<keyword evidence="3" id="KW-1185">Reference proteome</keyword>
<organism evidence="2 3">
    <name type="scientific">Natrarchaeobaculum aegyptiacum</name>
    <dbReference type="NCBI Taxonomy" id="745377"/>
    <lineage>
        <taxon>Archaea</taxon>
        <taxon>Methanobacteriati</taxon>
        <taxon>Methanobacteriota</taxon>
        <taxon>Stenosarchaea group</taxon>
        <taxon>Halobacteria</taxon>
        <taxon>Halobacteriales</taxon>
        <taxon>Natrialbaceae</taxon>
        <taxon>Natrarchaeobaculum</taxon>
    </lineage>
</organism>
<evidence type="ECO:0000313" key="3">
    <source>
        <dbReference type="Proteomes" id="UP000250088"/>
    </source>
</evidence>
<sequence>MRRQTLEATLAVGFLAVAVGLLFARANPATVYESSIYAGTPVVTWIGFGVGLAIAVGTTLLARGRSRAIGIALGGTVVTSIVSLPLIRNYRFSGMGDAMTHLGWTRDLVGGELAPHDLFYPAVHSFGSVFHFLGGIPIERALMLTMVVLFVPFLLFVPLTVRAISGNATAVGLAAIVSWLILPVNNVATHMGVHTNSNALFVVPVILFALVAYIRRPAAMDRLPFGISPFSILVYLSGIALLLVHPQQMINVVVLVAAVATVQFLARYRFADHPIVDHPTTYLQTVVLGTIVTVWALSNERFRNAAIGLVEGLLAEDVGAAAEVGEREAALTEIGGSLGELFVVMFLDAAVIGLLVGLFVLATWLGLTQTDRETRSFLTYFALALVPLGGMFVLYFVGTPTMAFRQVGFIFVVLTILAGIALAHVVGGLSRLLTRPGATALSAVVLAGLLVLALATVFGSPIIYDPGQHVSDQTYGGYENTLEHGVEDQPLVGLGYDPFRYDHAINGLEGEESLTGGTVASGEVEHEPFEAGNYSGAYHDLDYYLAVTAYDVTREVEVYDELYYSESGVAGLEADPAVNRVISNGEFELYDVTGSD</sequence>
<dbReference type="OrthoDB" id="137309at2157"/>
<keyword evidence="1" id="KW-0472">Membrane</keyword>
<evidence type="ECO:0000313" key="2">
    <source>
        <dbReference type="EMBL" id="ARS91805.1"/>
    </source>
</evidence>
<proteinExistence type="predicted"/>
<feature type="transmembrane region" description="Helical" evidence="1">
    <location>
        <begin position="441"/>
        <end position="464"/>
    </location>
</feature>
<feature type="transmembrane region" description="Helical" evidence="1">
    <location>
        <begin position="168"/>
        <end position="185"/>
    </location>
</feature>
<evidence type="ECO:0008006" key="4">
    <source>
        <dbReference type="Google" id="ProtNLM"/>
    </source>
</evidence>
<dbReference type="Proteomes" id="UP000250088">
    <property type="component" value="Chromosome"/>
</dbReference>
<feature type="transmembrane region" description="Helical" evidence="1">
    <location>
        <begin position="226"/>
        <end position="244"/>
    </location>
</feature>
<feature type="transmembrane region" description="Helical" evidence="1">
    <location>
        <begin position="377"/>
        <end position="397"/>
    </location>
</feature>
<evidence type="ECO:0000256" key="1">
    <source>
        <dbReference type="SAM" id="Phobius"/>
    </source>
</evidence>
<dbReference type="AlphaFoldDB" id="A0A2Z2HZA2"/>
<dbReference type="EMBL" id="CP019893">
    <property type="protein sequence ID" value="ARS91805.1"/>
    <property type="molecule type" value="Genomic_DNA"/>
</dbReference>
<gene>
    <name evidence="2" type="ORF">B1756_10835</name>
</gene>
<reference evidence="3" key="1">
    <citation type="submission" date="2017-02" db="EMBL/GenBank/DDBJ databases">
        <title>Natronthermophilus aegyptiacus gen. nov.,sp. nov., an aerobic, extremely halophilic alkalithermophilic archaeon isolated from the athalassohaline Wadi An Natrun, Egypt.</title>
        <authorList>
            <person name="Zhao B."/>
        </authorList>
    </citation>
    <scope>NUCLEOTIDE SEQUENCE [LARGE SCALE GENOMIC DNA]</scope>
    <source>
        <strain evidence="3">JW/NM-HA 15</strain>
    </source>
</reference>
<feature type="transmembrane region" description="Helical" evidence="1">
    <location>
        <begin position="42"/>
        <end position="61"/>
    </location>
</feature>
<dbReference type="GeneID" id="32894579"/>
<feature type="transmembrane region" description="Helical" evidence="1">
    <location>
        <begin position="280"/>
        <end position="298"/>
    </location>
</feature>
<dbReference type="KEGG" id="naj:B1756_10835"/>